<dbReference type="OrthoDB" id="9806690at2"/>
<keyword evidence="6" id="KW-0269">Exonuclease</keyword>
<dbReference type="InterPro" id="IPR011335">
    <property type="entry name" value="Restrct_endonuc-II-like"/>
</dbReference>
<dbReference type="RefSeq" id="WP_135796324.1">
    <property type="nucleotide sequence ID" value="NZ_CP032096.1"/>
</dbReference>
<dbReference type="InterPro" id="IPR027417">
    <property type="entry name" value="P-loop_NTPase"/>
</dbReference>
<dbReference type="PANTHER" id="PTHR11070:SF2">
    <property type="entry name" value="ATP-DEPENDENT DNA HELICASE SRS2"/>
    <property type="match status" value="1"/>
</dbReference>
<evidence type="ECO:0000256" key="10">
    <source>
        <dbReference type="ARBA" id="ARBA00023235"/>
    </source>
</evidence>
<reference evidence="18 19" key="1">
    <citation type="submission" date="2018-08" db="EMBL/GenBank/DDBJ databases">
        <title>Horizontal acquisition of hydrogen conversion ability and other habitat adaptations in Hydrogenovibrio crunogenus strains.</title>
        <authorList>
            <person name="Gonnella G."/>
            <person name="Adam N."/>
            <person name="Perner M."/>
        </authorList>
    </citation>
    <scope>NUCLEOTIDE SEQUENCE [LARGE SCALE GENOMIC DNA]</scope>
    <source>
        <strain evidence="18 19">SP-41</strain>
    </source>
</reference>
<evidence type="ECO:0000313" key="18">
    <source>
        <dbReference type="EMBL" id="QBZ83728.1"/>
    </source>
</evidence>
<evidence type="ECO:0000259" key="17">
    <source>
        <dbReference type="PROSITE" id="PS51217"/>
    </source>
</evidence>
<evidence type="ECO:0000256" key="3">
    <source>
        <dbReference type="ARBA" id="ARBA00022763"/>
    </source>
</evidence>
<gene>
    <name evidence="18" type="primary">addA</name>
    <name evidence="18" type="ORF">GHNINEIG_01789</name>
</gene>
<dbReference type="GO" id="GO:0005524">
    <property type="term" value="F:ATP binding"/>
    <property type="evidence" value="ECO:0007669"/>
    <property type="project" value="UniProtKB-UniRule"/>
</dbReference>
<evidence type="ECO:0000256" key="15">
    <source>
        <dbReference type="PROSITE-ProRule" id="PRU00560"/>
    </source>
</evidence>
<evidence type="ECO:0000256" key="9">
    <source>
        <dbReference type="ARBA" id="ARBA00023204"/>
    </source>
</evidence>
<dbReference type="GO" id="GO:0043138">
    <property type="term" value="F:3'-5' DNA helicase activity"/>
    <property type="evidence" value="ECO:0007669"/>
    <property type="project" value="UniProtKB-EC"/>
</dbReference>
<dbReference type="GO" id="GO:0005829">
    <property type="term" value="C:cytosol"/>
    <property type="evidence" value="ECO:0007669"/>
    <property type="project" value="TreeGrafter"/>
</dbReference>
<proteinExistence type="predicted"/>
<sequence>MNLNLDFGTPDAVKYSQIEAINPLKNLILDEALPDGKARFQAIHPEHSYIVQAPAGSGKTALLTQRFLALLSQVETPEQVVAMTFTKKAAAEMRERILEALHFGLTTLDESASIYDQNTWHLAQAALQNNQQRQWQLLDNPNRLRIRTIDSMNGYLVQQMPLLSRLGAQPQVASMNDALYLKAVRLALKDGDTTEASASLLRLVNGNYRSAENLLVTMLKKRDQWMGALLSYGQDAEAQERAELEKALALLVSQEKTQAIDTLYPVMSLLQQIAEFAAFAMQNDQPQLKPLVDDPLTKESGLAAWKTLGDWILSTQGKFLKTVTVKKGFPAGKGENKEQKDAFLALLAELNVADIRGHYAEALVLLSQLPEGHYTDEQWQNLRHLIQLLRRTVAHLKLCFQTEGETDFIEVAQAASQALGNELEPTDLAQQLDYTLKHLLIDEFQDTSVAQYDLVKKIVAGWSLDDAHSLFIVGDPMQSIYRFREAEVGNFLQAWKGRLGDVPLTPLSLEVNFRSSKGVVDWVNQTFAKVFPKKSLIEQGAVSYAPAVAFSEEDSPAVYTHWALQQSAWDEAADILTLIQERLSTLKADAAIGVLGRSRSHLMGVATQLKQAGIAFRAVELEGLKDRQEIQDCEALTRSLLHLGDRPAWIALLRSPLVGLSLTDLYRLLGENDDYFQTPVWETLQDKTHLGWQQVSEAGRQQLGRSLPVLEKALNAIGSYALEVLVHETWLALDGPQTVESAVALQNVDAFWMMLGSLEAQQDVSALTAKGLSDTLETLYALPDASEASQKIELMTMHKSKGLEFDTVILPGLGRPPRSDEKQLLSWLSFKGQHEQSYLVIAPFEQKGKAAQKQPGLANVIKRYEEIKQSYELSRLLYVACTRAKQQLHLFGSVAVSEKSFNGDAALMPKKKSLLECLWSLEASAFEERLMGYQFKDVEENTQVLLPKVSRLPLERQGFWQTQREESELVKAARMGVVEDEGTDESLEVDVTAPSATPLSSLHGGVLAKTVGNFVHAVFEQWAQQDLSSWDATVLESQRERYRYGLMQMGLNRELLKTALERVMVSLSHALHNPKVRWALSREHAESAVELPLSAKEETGQSNHIIDRTFVDEHNTRWIIDYKTSVFDLDKPEQDKKAFLQSQIDVYTPQLERYGQLLGAIENRPQKRVLYFSYLDEWIELN</sequence>
<accession>A0A4P7P122</accession>
<feature type="domain" description="UvrD-like helicase ATP-binding" evidence="16">
    <location>
        <begin position="32"/>
        <end position="516"/>
    </location>
</feature>
<dbReference type="GO" id="GO:0016887">
    <property type="term" value="F:ATP hydrolysis activity"/>
    <property type="evidence" value="ECO:0007669"/>
    <property type="project" value="RHEA"/>
</dbReference>
<feature type="domain" description="UvrD-like helicase C-terminal" evidence="17">
    <location>
        <begin position="528"/>
        <end position="802"/>
    </location>
</feature>
<keyword evidence="4 15" id="KW-0378">Hydrolase</keyword>
<keyword evidence="7 15" id="KW-0067">ATP-binding</keyword>
<evidence type="ECO:0000256" key="13">
    <source>
        <dbReference type="ARBA" id="ARBA00034923"/>
    </source>
</evidence>
<evidence type="ECO:0000256" key="5">
    <source>
        <dbReference type="ARBA" id="ARBA00022806"/>
    </source>
</evidence>
<evidence type="ECO:0000256" key="6">
    <source>
        <dbReference type="ARBA" id="ARBA00022839"/>
    </source>
</evidence>
<evidence type="ECO:0000259" key="16">
    <source>
        <dbReference type="PROSITE" id="PS51198"/>
    </source>
</evidence>
<dbReference type="Pfam" id="PF12705">
    <property type="entry name" value="PDDEXK_1"/>
    <property type="match status" value="1"/>
</dbReference>
<keyword evidence="1" id="KW-0540">Nuclease</keyword>
<evidence type="ECO:0000313" key="19">
    <source>
        <dbReference type="Proteomes" id="UP000296201"/>
    </source>
</evidence>
<keyword evidence="10" id="KW-0413">Isomerase</keyword>
<comment type="catalytic activity">
    <reaction evidence="11">
        <text>Couples ATP hydrolysis with the unwinding of duplex DNA by translocating in the 3'-5' direction.</text>
        <dbReference type="EC" id="5.6.2.4"/>
    </reaction>
</comment>
<dbReference type="Pfam" id="PF13361">
    <property type="entry name" value="UvrD_C"/>
    <property type="match status" value="1"/>
</dbReference>
<dbReference type="InterPro" id="IPR000212">
    <property type="entry name" value="DNA_helicase_UvrD/REP"/>
</dbReference>
<keyword evidence="9" id="KW-0234">DNA repair</keyword>
<keyword evidence="5 15" id="KW-0347">Helicase</keyword>
<dbReference type="GO" id="GO:0033202">
    <property type="term" value="C:DNA helicase complex"/>
    <property type="evidence" value="ECO:0007669"/>
    <property type="project" value="TreeGrafter"/>
</dbReference>
<dbReference type="SUPFAM" id="SSF52980">
    <property type="entry name" value="Restriction endonuclease-like"/>
    <property type="match status" value="1"/>
</dbReference>
<dbReference type="PANTHER" id="PTHR11070">
    <property type="entry name" value="UVRD / RECB / PCRA DNA HELICASE FAMILY MEMBER"/>
    <property type="match status" value="1"/>
</dbReference>
<keyword evidence="8" id="KW-0238">DNA-binding</keyword>
<feature type="binding site" evidence="15">
    <location>
        <begin position="53"/>
        <end position="60"/>
    </location>
    <ligand>
        <name>ATP</name>
        <dbReference type="ChEBI" id="CHEBI:30616"/>
    </ligand>
</feature>
<dbReference type="EC" id="5.6.2.4" evidence="12"/>
<evidence type="ECO:0000256" key="11">
    <source>
        <dbReference type="ARBA" id="ARBA00034617"/>
    </source>
</evidence>
<dbReference type="SUPFAM" id="SSF52540">
    <property type="entry name" value="P-loop containing nucleoside triphosphate hydrolases"/>
    <property type="match status" value="1"/>
</dbReference>
<evidence type="ECO:0000256" key="7">
    <source>
        <dbReference type="ARBA" id="ARBA00022840"/>
    </source>
</evidence>
<dbReference type="GO" id="GO:0003677">
    <property type="term" value="F:DNA binding"/>
    <property type="evidence" value="ECO:0007669"/>
    <property type="project" value="UniProtKB-KW"/>
</dbReference>
<evidence type="ECO:0000256" key="4">
    <source>
        <dbReference type="ARBA" id="ARBA00022801"/>
    </source>
</evidence>
<dbReference type="GO" id="GO:0004527">
    <property type="term" value="F:exonuclease activity"/>
    <property type="evidence" value="ECO:0007669"/>
    <property type="project" value="UniProtKB-KW"/>
</dbReference>
<evidence type="ECO:0000256" key="8">
    <source>
        <dbReference type="ARBA" id="ARBA00023125"/>
    </source>
</evidence>
<dbReference type="Gene3D" id="3.90.320.10">
    <property type="match status" value="1"/>
</dbReference>
<dbReference type="PROSITE" id="PS51217">
    <property type="entry name" value="UVRD_HELICASE_CTER"/>
    <property type="match status" value="1"/>
</dbReference>
<dbReference type="InterPro" id="IPR014017">
    <property type="entry name" value="DNA_helicase_UvrD-like_C"/>
</dbReference>
<dbReference type="Gene3D" id="3.40.50.300">
    <property type="entry name" value="P-loop containing nucleotide triphosphate hydrolases"/>
    <property type="match status" value="4"/>
</dbReference>
<dbReference type="Proteomes" id="UP000296201">
    <property type="component" value="Chromosome"/>
</dbReference>
<dbReference type="GO" id="GO:0000725">
    <property type="term" value="P:recombinational repair"/>
    <property type="evidence" value="ECO:0007669"/>
    <property type="project" value="TreeGrafter"/>
</dbReference>
<organism evidence="18 19">
    <name type="scientific">Hydrogenovibrio crunogenus</name>
    <dbReference type="NCBI Taxonomy" id="39765"/>
    <lineage>
        <taxon>Bacteria</taxon>
        <taxon>Pseudomonadati</taxon>
        <taxon>Pseudomonadota</taxon>
        <taxon>Gammaproteobacteria</taxon>
        <taxon>Thiotrichales</taxon>
        <taxon>Piscirickettsiaceae</taxon>
        <taxon>Hydrogenovibrio</taxon>
    </lineage>
</organism>
<evidence type="ECO:0000256" key="2">
    <source>
        <dbReference type="ARBA" id="ARBA00022741"/>
    </source>
</evidence>
<dbReference type="EMBL" id="CP032096">
    <property type="protein sequence ID" value="QBZ83728.1"/>
    <property type="molecule type" value="Genomic_DNA"/>
</dbReference>
<dbReference type="PROSITE" id="PS51198">
    <property type="entry name" value="UVRD_HELICASE_ATP_BIND"/>
    <property type="match status" value="1"/>
</dbReference>
<dbReference type="InterPro" id="IPR014016">
    <property type="entry name" value="UvrD-like_ATP-bd"/>
</dbReference>
<dbReference type="InterPro" id="IPR038726">
    <property type="entry name" value="PDDEXK_AddAB-type"/>
</dbReference>
<keyword evidence="19" id="KW-1185">Reference proteome</keyword>
<keyword evidence="2 15" id="KW-0547">Nucleotide-binding</keyword>
<dbReference type="InterPro" id="IPR011604">
    <property type="entry name" value="PDDEXK-like_dom_sf"/>
</dbReference>
<protein>
    <recommendedName>
        <fullName evidence="12">DNA 3'-5' helicase</fullName>
        <ecNumber evidence="12">5.6.2.4</ecNumber>
    </recommendedName>
    <alternativeName>
        <fullName evidence="13">DNA 3'-5' helicase II</fullName>
    </alternativeName>
</protein>
<evidence type="ECO:0000256" key="12">
    <source>
        <dbReference type="ARBA" id="ARBA00034808"/>
    </source>
</evidence>
<dbReference type="AlphaFoldDB" id="A0A4P7P122"/>
<name>A0A4P7P122_9GAMM</name>
<evidence type="ECO:0000256" key="14">
    <source>
        <dbReference type="ARBA" id="ARBA00048988"/>
    </source>
</evidence>
<keyword evidence="3" id="KW-0227">DNA damage</keyword>
<comment type="catalytic activity">
    <reaction evidence="14">
        <text>ATP + H2O = ADP + phosphate + H(+)</text>
        <dbReference type="Rhea" id="RHEA:13065"/>
        <dbReference type="ChEBI" id="CHEBI:15377"/>
        <dbReference type="ChEBI" id="CHEBI:15378"/>
        <dbReference type="ChEBI" id="CHEBI:30616"/>
        <dbReference type="ChEBI" id="CHEBI:43474"/>
        <dbReference type="ChEBI" id="CHEBI:456216"/>
        <dbReference type="EC" id="5.6.2.4"/>
    </reaction>
</comment>
<dbReference type="Pfam" id="PF00580">
    <property type="entry name" value="UvrD-helicase"/>
    <property type="match status" value="1"/>
</dbReference>
<evidence type="ECO:0000256" key="1">
    <source>
        <dbReference type="ARBA" id="ARBA00022722"/>
    </source>
</evidence>